<accession>A0A9X6NL43</accession>
<dbReference type="EMBL" id="MTYJ01000453">
    <property type="protein sequence ID" value="OWA54751.1"/>
    <property type="molecule type" value="Genomic_DNA"/>
</dbReference>
<dbReference type="Proteomes" id="UP000192578">
    <property type="component" value="Unassembled WGS sequence"/>
</dbReference>
<evidence type="ECO:0000313" key="2">
    <source>
        <dbReference type="Proteomes" id="UP000192578"/>
    </source>
</evidence>
<protein>
    <submittedName>
        <fullName evidence="1">Uncharacterized protein</fullName>
    </submittedName>
</protein>
<dbReference type="AlphaFoldDB" id="A0A9X6NL43"/>
<keyword evidence="2" id="KW-1185">Reference proteome</keyword>
<evidence type="ECO:0000313" key="1">
    <source>
        <dbReference type="EMBL" id="OWA54751.1"/>
    </source>
</evidence>
<name>A0A9X6NL43_HYPEX</name>
<organism evidence="1 2">
    <name type="scientific">Hypsibius exemplaris</name>
    <name type="common">Freshwater tardigrade</name>
    <dbReference type="NCBI Taxonomy" id="2072580"/>
    <lineage>
        <taxon>Eukaryota</taxon>
        <taxon>Metazoa</taxon>
        <taxon>Ecdysozoa</taxon>
        <taxon>Tardigrada</taxon>
        <taxon>Eutardigrada</taxon>
        <taxon>Parachela</taxon>
        <taxon>Hypsibioidea</taxon>
        <taxon>Hypsibiidae</taxon>
        <taxon>Hypsibius</taxon>
    </lineage>
</organism>
<gene>
    <name evidence="1" type="ORF">BV898_19150</name>
</gene>
<reference evidence="2" key="1">
    <citation type="submission" date="2017-01" db="EMBL/GenBank/DDBJ databases">
        <title>Comparative genomics of anhydrobiosis in the tardigrade Hypsibius dujardini.</title>
        <authorList>
            <person name="Yoshida Y."/>
            <person name="Koutsovoulos G."/>
            <person name="Laetsch D."/>
            <person name="Stevens L."/>
            <person name="Kumar S."/>
            <person name="Horikawa D."/>
            <person name="Ishino K."/>
            <person name="Komine S."/>
            <person name="Tomita M."/>
            <person name="Blaxter M."/>
            <person name="Arakawa K."/>
        </authorList>
    </citation>
    <scope>NUCLEOTIDE SEQUENCE [LARGE SCALE GENOMIC DNA]</scope>
    <source>
        <strain evidence="2">Z151</strain>
    </source>
</reference>
<comment type="caution">
    <text evidence="1">The sequence shown here is derived from an EMBL/GenBank/DDBJ whole genome shotgun (WGS) entry which is preliminary data.</text>
</comment>
<proteinExistence type="predicted"/>
<sequence>MLTIELPELPAPCNLRIQETARKVALLDELVDDSIEETVKTASLKRERHTTLTDKEVMRVQSSALRVLGNWNRLR</sequence>